<reference evidence="11" key="1">
    <citation type="submission" date="2018-08" db="EMBL/GenBank/DDBJ databases">
        <title>Mucilaginibacter sp. MYSH2.</title>
        <authorList>
            <person name="Seo T."/>
        </authorList>
    </citation>
    <scope>NUCLEOTIDE SEQUENCE [LARGE SCALE GENOMIC DNA]</scope>
    <source>
        <strain evidence="11">KIRAN</strain>
    </source>
</reference>
<feature type="transmembrane region" description="Helical" evidence="7">
    <location>
        <begin position="89"/>
        <end position="111"/>
    </location>
</feature>
<feature type="transmembrane region" description="Helical" evidence="7">
    <location>
        <begin position="58"/>
        <end position="77"/>
    </location>
</feature>
<dbReference type="PANTHER" id="PTHR42751:SF3">
    <property type="entry name" value="SODIUM_GLUTAMATE SYMPORTER"/>
    <property type="match status" value="1"/>
</dbReference>
<evidence type="ECO:0000259" key="8">
    <source>
        <dbReference type="Pfam" id="PF00999"/>
    </source>
</evidence>
<evidence type="ECO:0000256" key="5">
    <source>
        <dbReference type="ARBA" id="ARBA00022989"/>
    </source>
</evidence>
<dbReference type="RefSeq" id="WP_119431829.1">
    <property type="nucleotide sequence ID" value="NZ_QWGE01000002.1"/>
</dbReference>
<dbReference type="GO" id="GO:0015297">
    <property type="term" value="F:antiporter activity"/>
    <property type="evidence" value="ECO:0007669"/>
    <property type="project" value="InterPro"/>
</dbReference>
<feature type="transmembrane region" description="Helical" evidence="7">
    <location>
        <begin position="326"/>
        <end position="346"/>
    </location>
</feature>
<dbReference type="PANTHER" id="PTHR42751">
    <property type="entry name" value="SODIUM/HYDROGEN EXCHANGER FAMILY/TRKA DOMAIN PROTEIN"/>
    <property type="match status" value="1"/>
</dbReference>
<proteinExistence type="inferred from homology"/>
<dbReference type="Proteomes" id="UP000266005">
    <property type="component" value="Unassembled WGS sequence"/>
</dbReference>
<evidence type="ECO:0000259" key="9">
    <source>
        <dbReference type="Pfam" id="PF02254"/>
    </source>
</evidence>
<feature type="transmembrane region" description="Helical" evidence="7">
    <location>
        <begin position="6"/>
        <end position="26"/>
    </location>
</feature>
<dbReference type="GO" id="GO:1902600">
    <property type="term" value="P:proton transmembrane transport"/>
    <property type="evidence" value="ECO:0007669"/>
    <property type="project" value="InterPro"/>
</dbReference>
<dbReference type="GO" id="GO:0016020">
    <property type="term" value="C:membrane"/>
    <property type="evidence" value="ECO:0007669"/>
    <property type="project" value="UniProtKB-SubCell"/>
</dbReference>
<comment type="similarity">
    <text evidence="2">Belongs to the monovalent cation:proton antiporter 2 (CPA2) transporter (TC 2.A.37) family.</text>
</comment>
<organism evidence="10 11">
    <name type="scientific">Pontibacter oryzae</name>
    <dbReference type="NCBI Taxonomy" id="2304593"/>
    <lineage>
        <taxon>Bacteria</taxon>
        <taxon>Pseudomonadati</taxon>
        <taxon>Bacteroidota</taxon>
        <taxon>Cytophagia</taxon>
        <taxon>Cytophagales</taxon>
        <taxon>Hymenobacteraceae</taxon>
        <taxon>Pontibacter</taxon>
    </lineage>
</organism>
<dbReference type="OrthoDB" id="9781411at2"/>
<evidence type="ECO:0000256" key="3">
    <source>
        <dbReference type="ARBA" id="ARBA00022448"/>
    </source>
</evidence>
<feature type="transmembrane region" description="Helical" evidence="7">
    <location>
        <begin position="117"/>
        <end position="138"/>
    </location>
</feature>
<feature type="transmembrane region" description="Helical" evidence="7">
    <location>
        <begin position="297"/>
        <end position="319"/>
    </location>
</feature>
<dbReference type="InterPro" id="IPR006153">
    <property type="entry name" value="Cation/H_exchanger_TM"/>
</dbReference>
<evidence type="ECO:0000256" key="1">
    <source>
        <dbReference type="ARBA" id="ARBA00004141"/>
    </source>
</evidence>
<evidence type="ECO:0000313" key="11">
    <source>
        <dbReference type="Proteomes" id="UP000266005"/>
    </source>
</evidence>
<feature type="transmembrane region" description="Helical" evidence="7">
    <location>
        <begin position="150"/>
        <end position="169"/>
    </location>
</feature>
<evidence type="ECO:0000256" key="4">
    <source>
        <dbReference type="ARBA" id="ARBA00022692"/>
    </source>
</evidence>
<dbReference type="Gene3D" id="3.40.50.720">
    <property type="entry name" value="NAD(P)-binding Rossmann-like Domain"/>
    <property type="match status" value="1"/>
</dbReference>
<evidence type="ECO:0000256" key="7">
    <source>
        <dbReference type="SAM" id="Phobius"/>
    </source>
</evidence>
<dbReference type="InterPro" id="IPR038770">
    <property type="entry name" value="Na+/solute_symporter_sf"/>
</dbReference>
<keyword evidence="3" id="KW-0813">Transport</keyword>
<comment type="subcellular location">
    <subcellularLocation>
        <location evidence="1">Membrane</location>
        <topology evidence="1">Multi-pass membrane protein</topology>
    </subcellularLocation>
</comment>
<evidence type="ECO:0000313" key="10">
    <source>
        <dbReference type="EMBL" id="RIJ42086.1"/>
    </source>
</evidence>
<dbReference type="SUPFAM" id="SSF51735">
    <property type="entry name" value="NAD(P)-binding Rossmann-fold domains"/>
    <property type="match status" value="1"/>
</dbReference>
<evidence type="ECO:0000256" key="2">
    <source>
        <dbReference type="ARBA" id="ARBA00005551"/>
    </source>
</evidence>
<dbReference type="AlphaFoldDB" id="A0A399SDD0"/>
<accession>A0A399SDD0</accession>
<gene>
    <name evidence="10" type="ORF">D1627_06155</name>
</gene>
<feature type="transmembrane region" description="Helical" evidence="7">
    <location>
        <begin position="219"/>
        <end position="238"/>
    </location>
</feature>
<dbReference type="EMBL" id="QWGE01000002">
    <property type="protein sequence ID" value="RIJ42086.1"/>
    <property type="molecule type" value="Genomic_DNA"/>
</dbReference>
<keyword evidence="11" id="KW-1185">Reference proteome</keyword>
<protein>
    <submittedName>
        <fullName evidence="10">Sodium:proton exchanger</fullName>
    </submittedName>
</protein>
<sequence>MELLNQNAFYEFTIILMLAAILGAIGQVLRQPLIVVFIALGILVGPTGLNLVSSTDKITLLSDLGIAILLFVVGLKLDLNLIRSMGKVALMTGLGQVVFTSVFGFVIGLALGYTPLVSLYIAIALTFSSTIIIVKLLSDKKEIDSLHGQIAIGFLIVQDLVVVFMMIFLKALDNNIGEQLLYNMLGMLGRGLGILLAIGLLMIYVIPRLVQYLARSQELLVLFAIAWAVAVASGSEYLGFSREVGAFVAGVSLASTQYRNVISGRLVSIRDFLLLFFFIHLGLHLNLQLIGDQVVPALIFSLFVLVGNPLIVMVIMGLMGYRKRTSFLAGLTVAQISEFSLIFASLGMSLGHISPQTVGLVTLVGLITIGLSTYMIIYSHPLFALLSPVLGIFEREITAKEENQARQDAPFDIILFGLGRFGSNIALELKKHGYKVLAVDFDPKLIRFWQKEDISAQYGDMDDPELSEQLPLSHAKAVISSIADVQLNQSLIRMLYHMGYKGKIAVTAHRAADAFLLQEENKEVHVLLPFSDAVETVIKKLFLPANTAVAIKR</sequence>
<feature type="domain" description="Cation/H+ exchanger transmembrane" evidence="8">
    <location>
        <begin position="18"/>
        <end position="372"/>
    </location>
</feature>
<name>A0A399SDD0_9BACT</name>
<keyword evidence="4 7" id="KW-0812">Transmembrane</keyword>
<evidence type="ECO:0000256" key="6">
    <source>
        <dbReference type="ARBA" id="ARBA00023136"/>
    </source>
</evidence>
<feature type="transmembrane region" description="Helical" evidence="7">
    <location>
        <begin position="181"/>
        <end position="207"/>
    </location>
</feature>
<feature type="transmembrane region" description="Helical" evidence="7">
    <location>
        <begin position="358"/>
        <end position="377"/>
    </location>
</feature>
<dbReference type="Gene3D" id="1.20.1530.20">
    <property type="match status" value="1"/>
</dbReference>
<dbReference type="InterPro" id="IPR036291">
    <property type="entry name" value="NAD(P)-bd_dom_sf"/>
</dbReference>
<dbReference type="InterPro" id="IPR003148">
    <property type="entry name" value="RCK_N"/>
</dbReference>
<keyword evidence="6 7" id="KW-0472">Membrane</keyword>
<feature type="transmembrane region" description="Helical" evidence="7">
    <location>
        <begin position="33"/>
        <end position="52"/>
    </location>
</feature>
<feature type="domain" description="RCK N-terminal" evidence="9">
    <location>
        <begin position="413"/>
        <end position="519"/>
    </location>
</feature>
<dbReference type="GO" id="GO:0006813">
    <property type="term" value="P:potassium ion transport"/>
    <property type="evidence" value="ECO:0007669"/>
    <property type="project" value="InterPro"/>
</dbReference>
<keyword evidence="5 7" id="KW-1133">Transmembrane helix</keyword>
<dbReference type="Pfam" id="PF00999">
    <property type="entry name" value="Na_H_Exchanger"/>
    <property type="match status" value="1"/>
</dbReference>
<dbReference type="Pfam" id="PF02254">
    <property type="entry name" value="TrkA_N"/>
    <property type="match status" value="1"/>
</dbReference>
<comment type="caution">
    <text evidence="10">The sequence shown here is derived from an EMBL/GenBank/DDBJ whole genome shotgun (WGS) entry which is preliminary data.</text>
</comment>